<evidence type="ECO:0000256" key="11">
    <source>
        <dbReference type="ARBA" id="ARBA00023049"/>
    </source>
</evidence>
<evidence type="ECO:0000256" key="13">
    <source>
        <dbReference type="ARBA" id="ARBA00057299"/>
    </source>
</evidence>
<dbReference type="EMBL" id="OU963865">
    <property type="protein sequence ID" value="CAH0388386.1"/>
    <property type="molecule type" value="Genomic_DNA"/>
</dbReference>
<keyword evidence="4" id="KW-0964">Secreted</keyword>
<dbReference type="PROSITE" id="PS00132">
    <property type="entry name" value="CARBOXYPEPT_ZN_1"/>
    <property type="match status" value="1"/>
</dbReference>
<keyword evidence="16" id="KW-1185">Reference proteome</keyword>
<evidence type="ECO:0000256" key="1">
    <source>
        <dbReference type="ARBA" id="ARBA00001947"/>
    </source>
</evidence>
<dbReference type="GO" id="GO:0008270">
    <property type="term" value="F:zinc ion binding"/>
    <property type="evidence" value="ECO:0007669"/>
    <property type="project" value="InterPro"/>
</dbReference>
<gene>
    <name evidence="15" type="ORF">BEMITA_LOCUS7301</name>
</gene>
<evidence type="ECO:0000256" key="9">
    <source>
        <dbReference type="ARBA" id="ARBA00022801"/>
    </source>
</evidence>
<dbReference type="FunFam" id="3.40.630.10:FF:000040">
    <property type="entry name" value="zinc carboxypeptidase"/>
    <property type="match status" value="1"/>
</dbReference>
<comment type="cofactor">
    <cofactor evidence="1">
        <name>Zn(2+)</name>
        <dbReference type="ChEBI" id="CHEBI:29105"/>
    </cofactor>
</comment>
<dbReference type="PANTHER" id="PTHR11705:SF91">
    <property type="entry name" value="FI01817P-RELATED"/>
    <property type="match status" value="1"/>
</dbReference>
<keyword evidence="12" id="KW-1015">Disulfide bond</keyword>
<evidence type="ECO:0000313" key="16">
    <source>
        <dbReference type="Proteomes" id="UP001152759"/>
    </source>
</evidence>
<reference evidence="15" key="1">
    <citation type="submission" date="2021-12" db="EMBL/GenBank/DDBJ databases">
        <authorList>
            <person name="King R."/>
        </authorList>
    </citation>
    <scope>NUCLEOTIDE SEQUENCE</scope>
</reference>
<keyword evidence="7" id="KW-0479">Metal-binding</keyword>
<evidence type="ECO:0000256" key="2">
    <source>
        <dbReference type="ARBA" id="ARBA00004613"/>
    </source>
</evidence>
<evidence type="ECO:0000256" key="4">
    <source>
        <dbReference type="ARBA" id="ARBA00022525"/>
    </source>
</evidence>
<dbReference type="PRINTS" id="PR00765">
    <property type="entry name" value="CRBOXYPTASEA"/>
</dbReference>
<evidence type="ECO:0000256" key="6">
    <source>
        <dbReference type="ARBA" id="ARBA00022670"/>
    </source>
</evidence>
<evidence type="ECO:0000256" key="5">
    <source>
        <dbReference type="ARBA" id="ARBA00022645"/>
    </source>
</evidence>
<dbReference type="PANTHER" id="PTHR11705">
    <property type="entry name" value="PROTEASE FAMILY M14 CARBOXYPEPTIDASE A,B"/>
    <property type="match status" value="1"/>
</dbReference>
<dbReference type="GO" id="GO:0004181">
    <property type="term" value="F:metallocarboxypeptidase activity"/>
    <property type="evidence" value="ECO:0007669"/>
    <property type="project" value="InterPro"/>
</dbReference>
<evidence type="ECO:0000256" key="10">
    <source>
        <dbReference type="ARBA" id="ARBA00022833"/>
    </source>
</evidence>
<keyword evidence="8" id="KW-0732">Signal</keyword>
<evidence type="ECO:0000256" key="12">
    <source>
        <dbReference type="ARBA" id="ARBA00023157"/>
    </source>
</evidence>
<dbReference type="CDD" id="cd03860">
    <property type="entry name" value="M14_CP_A-B_like"/>
    <property type="match status" value="1"/>
</dbReference>
<evidence type="ECO:0000256" key="3">
    <source>
        <dbReference type="ARBA" id="ARBA00005988"/>
    </source>
</evidence>
<keyword evidence="6" id="KW-0645">Protease</keyword>
<keyword evidence="5" id="KW-0121">Carboxypeptidase</keyword>
<dbReference type="SUPFAM" id="SSF53187">
    <property type="entry name" value="Zn-dependent exopeptidases"/>
    <property type="match status" value="1"/>
</dbReference>
<dbReference type="SUPFAM" id="SSF54897">
    <property type="entry name" value="Protease propeptides/inhibitors"/>
    <property type="match status" value="1"/>
</dbReference>
<organism evidence="15 16">
    <name type="scientific">Bemisia tabaci</name>
    <name type="common">Sweetpotato whitefly</name>
    <name type="synonym">Aleurodes tabaci</name>
    <dbReference type="NCBI Taxonomy" id="7038"/>
    <lineage>
        <taxon>Eukaryota</taxon>
        <taxon>Metazoa</taxon>
        <taxon>Ecdysozoa</taxon>
        <taxon>Arthropoda</taxon>
        <taxon>Hexapoda</taxon>
        <taxon>Insecta</taxon>
        <taxon>Pterygota</taxon>
        <taxon>Neoptera</taxon>
        <taxon>Paraneoptera</taxon>
        <taxon>Hemiptera</taxon>
        <taxon>Sternorrhyncha</taxon>
        <taxon>Aleyrodoidea</taxon>
        <taxon>Aleyrodidae</taxon>
        <taxon>Aleyrodinae</taxon>
        <taxon>Bemisia</taxon>
    </lineage>
</organism>
<keyword evidence="10" id="KW-0862">Zinc</keyword>
<dbReference type="AlphaFoldDB" id="A0A9P0A9D3"/>
<dbReference type="SMART" id="SM00631">
    <property type="entry name" value="Zn_pept"/>
    <property type="match status" value="1"/>
</dbReference>
<evidence type="ECO:0000256" key="8">
    <source>
        <dbReference type="ARBA" id="ARBA00022729"/>
    </source>
</evidence>
<evidence type="ECO:0000256" key="7">
    <source>
        <dbReference type="ARBA" id="ARBA00022723"/>
    </source>
</evidence>
<protein>
    <recommendedName>
        <fullName evidence="14">Peptidase M14 domain-containing protein</fullName>
    </recommendedName>
</protein>
<dbReference type="Pfam" id="PF00246">
    <property type="entry name" value="Peptidase_M14"/>
    <property type="match status" value="1"/>
</dbReference>
<proteinExistence type="inferred from homology"/>
<feature type="domain" description="Peptidase M14" evidence="14">
    <location>
        <begin position="190"/>
        <end position="473"/>
    </location>
</feature>
<dbReference type="Proteomes" id="UP001152759">
    <property type="component" value="Chromosome 4"/>
</dbReference>
<dbReference type="Gene3D" id="3.40.630.10">
    <property type="entry name" value="Zn peptidases"/>
    <property type="match status" value="1"/>
</dbReference>
<evidence type="ECO:0000259" key="14">
    <source>
        <dbReference type="SMART" id="SM00631"/>
    </source>
</evidence>
<comment type="subcellular location">
    <subcellularLocation>
        <location evidence="2">Secreted</location>
    </subcellularLocation>
</comment>
<name>A0A9P0A9D3_BEMTA</name>
<dbReference type="GO" id="GO:0005615">
    <property type="term" value="C:extracellular space"/>
    <property type="evidence" value="ECO:0007669"/>
    <property type="project" value="TreeGrafter"/>
</dbReference>
<keyword evidence="11" id="KW-0482">Metalloprotease</keyword>
<evidence type="ECO:0000313" key="15">
    <source>
        <dbReference type="EMBL" id="CAH0388386.1"/>
    </source>
</evidence>
<dbReference type="InterPro" id="IPR057246">
    <property type="entry name" value="CARBOXYPEPT_ZN_1"/>
</dbReference>
<sequence>MKGVETIWLVKQKLAVQSGIQYKILVTNVLALNSHIGAMSVLLAAASCCKANLNGSRPHPGVRTVIAFFALIFVVGSVSCTPPTGPDGFDGAQVWRVSFKDAAGQKAFDNVKKQLSAQVFRHTKSNVDFLVGASNLNKAKELLASSKLDYKVLTDDFGKSMKAADPKMTTLEEGKYQSKQRKYKLTFKHYHGVKDIHAYMDYLAENYEAFVKVESIGQTYEKREMKLLTITNDQNAPYFWIDAAFHAREWLAPTTALYIMRELVERKANLSAALKKLNYYIIPLINLDGYEYTRTENRIWRRNRRPGPKGIKEKCFGVDLNRNFDMQWAFGGDEGSSSDPCMEDYRGTKPDSEAETQAIIKFLSSKITKLKAMVSFHTYSQLILYSYGYKTKEFPPNEKELHRVGMVAKQSIMKLTGKNYTVQGSADLYPAAGISIDWATKKGVPFVYCMELRDDGKLGFILPASEIIPTGKEGFELIKAVADAIGKPQSRL</sequence>
<comment type="similarity">
    <text evidence="3">Belongs to the peptidase M14 family.</text>
</comment>
<dbReference type="InterPro" id="IPR036990">
    <property type="entry name" value="M14A-like_propep"/>
</dbReference>
<dbReference type="InterPro" id="IPR003146">
    <property type="entry name" value="M14A_act_pep"/>
</dbReference>
<dbReference type="Gene3D" id="3.30.70.340">
    <property type="entry name" value="Metallocarboxypeptidase-like"/>
    <property type="match status" value="1"/>
</dbReference>
<dbReference type="Pfam" id="PF02244">
    <property type="entry name" value="Propep_M14"/>
    <property type="match status" value="1"/>
</dbReference>
<accession>A0A9P0A9D3</accession>
<dbReference type="GO" id="GO:0006508">
    <property type="term" value="P:proteolysis"/>
    <property type="evidence" value="ECO:0007669"/>
    <property type="project" value="UniProtKB-KW"/>
</dbReference>
<dbReference type="InterPro" id="IPR000834">
    <property type="entry name" value="Peptidase_M14"/>
</dbReference>
<comment type="function">
    <text evidence="13">Involved in the digestion of the blood meal.</text>
</comment>
<keyword evidence="9" id="KW-0378">Hydrolase</keyword>